<proteinExistence type="predicted"/>
<dbReference type="SUPFAM" id="SSF55729">
    <property type="entry name" value="Acyl-CoA N-acyltransferases (Nat)"/>
    <property type="match status" value="1"/>
</dbReference>
<keyword evidence="1" id="KW-0808">Transferase</keyword>
<reference evidence="1 2" key="1">
    <citation type="submission" date="2023-11" db="EMBL/GenBank/DDBJ databases">
        <title>Arctic aerobic anoxygenic photoheterotroph Sediminicoccus rosea KRV36 adapts its photosynthesis to long days of polar summer.</title>
        <authorList>
            <person name="Tomasch J."/>
            <person name="Kopejtka K."/>
            <person name="Bily T."/>
            <person name="Gardiner A.T."/>
            <person name="Gardian Z."/>
            <person name="Shivaramu S."/>
            <person name="Koblizek M."/>
            <person name="Engelhardt F."/>
            <person name="Kaftan D."/>
        </authorList>
    </citation>
    <scope>NUCLEOTIDE SEQUENCE [LARGE SCALE GENOMIC DNA]</scope>
    <source>
        <strain evidence="1 2">R-30</strain>
    </source>
</reference>
<evidence type="ECO:0000313" key="1">
    <source>
        <dbReference type="EMBL" id="WPB83350.1"/>
    </source>
</evidence>
<sequence length="318" mass="36215">MSATVRPLTVERYTAAARPEWDEFVRTSKNGTFLLLRGYMDYHADRFADCSLIIRSGEEIVSLLPAHRDGDVVASHNGLTFGGFIVSSRMTTPMMLRVFDVVRAHLAAQGAKTLIYKSIPHIYHRLPAEEDRYALFRHDAELYRRDLLSTIDMARRPPPQERRRRGAAKAMKAGVTVAEDTDFPLFWDLLDRHLQARYDVKPVHNVQEIQYLHAGFPQNIRLFTARDPSGGLLGGVVIYEADEVAHLQYAASTPDGFAMGCLDRIFLHLLDEVFAQKRWFDFGNSTEQQGRYLNDGLIEQKEGFGGRAVAHDYFRLKL</sequence>
<dbReference type="EMBL" id="CP137852">
    <property type="protein sequence ID" value="WPB83350.1"/>
    <property type="molecule type" value="Genomic_DNA"/>
</dbReference>
<gene>
    <name evidence="1" type="ORF">R9Z33_14690</name>
</gene>
<keyword evidence="1" id="KW-0012">Acyltransferase</keyword>
<dbReference type="InterPro" id="IPR016181">
    <property type="entry name" value="Acyl_CoA_acyltransferase"/>
</dbReference>
<accession>A0ABZ0PDR3</accession>
<protein>
    <submittedName>
        <fullName evidence="1">GNAT family N-acetyltransferase</fullName>
        <ecNumber evidence="1">2.3.1.-</ecNumber>
    </submittedName>
</protein>
<dbReference type="Proteomes" id="UP001305521">
    <property type="component" value="Chromosome"/>
</dbReference>
<dbReference type="EC" id="2.3.1.-" evidence="1"/>
<dbReference type="GO" id="GO:0016746">
    <property type="term" value="F:acyltransferase activity"/>
    <property type="evidence" value="ECO:0007669"/>
    <property type="project" value="UniProtKB-KW"/>
</dbReference>
<organism evidence="1 2">
    <name type="scientific">Sediminicoccus rosea</name>
    <dbReference type="NCBI Taxonomy" id="1225128"/>
    <lineage>
        <taxon>Bacteria</taxon>
        <taxon>Pseudomonadati</taxon>
        <taxon>Pseudomonadota</taxon>
        <taxon>Alphaproteobacteria</taxon>
        <taxon>Acetobacterales</taxon>
        <taxon>Roseomonadaceae</taxon>
        <taxon>Sediminicoccus</taxon>
    </lineage>
</organism>
<dbReference type="RefSeq" id="WP_318647328.1">
    <property type="nucleotide sequence ID" value="NZ_CP137852.1"/>
</dbReference>
<name>A0ABZ0PDR3_9PROT</name>
<evidence type="ECO:0000313" key="2">
    <source>
        <dbReference type="Proteomes" id="UP001305521"/>
    </source>
</evidence>
<keyword evidence="2" id="KW-1185">Reference proteome</keyword>
<dbReference type="Gene3D" id="3.40.630.30">
    <property type="match status" value="1"/>
</dbReference>